<name>A0A5V3V080_SALER</name>
<dbReference type="AlphaFoldDB" id="A0A5V3V080"/>
<accession>A0A5V3V080</accession>
<sequence>MRKQLLVDLYPFTLQGIDRSCHIDGIAQRDSCLPPQLAGSLMVHALKLAAERDDISVVARGLDTLLREPGEPDLEKLMRYLGIEDKALPPGEVVQHKLSSYEQLLSDGRTLQ</sequence>
<comment type="caution">
    <text evidence="1">The sequence shown here is derived from an EMBL/GenBank/DDBJ whole genome shotgun (WGS) entry which is preliminary data.</text>
</comment>
<evidence type="ECO:0000313" key="1">
    <source>
        <dbReference type="EMBL" id="ECZ0571875.1"/>
    </source>
</evidence>
<dbReference type="EMBL" id="AALFWW010000033">
    <property type="protein sequence ID" value="ECZ0571875.1"/>
    <property type="molecule type" value="Genomic_DNA"/>
</dbReference>
<organism evidence="1">
    <name type="scientific">Salmonella enterica</name>
    <name type="common">Salmonella choleraesuis</name>
    <dbReference type="NCBI Taxonomy" id="28901"/>
    <lineage>
        <taxon>Bacteria</taxon>
        <taxon>Pseudomonadati</taxon>
        <taxon>Pseudomonadota</taxon>
        <taxon>Gammaproteobacteria</taxon>
        <taxon>Enterobacterales</taxon>
        <taxon>Enterobacteriaceae</taxon>
        <taxon>Salmonella</taxon>
    </lineage>
</organism>
<protein>
    <submittedName>
        <fullName evidence="1">Uncharacterized protein</fullName>
    </submittedName>
</protein>
<reference evidence="1" key="1">
    <citation type="submission" date="2019-09" db="EMBL/GenBank/DDBJ databases">
        <authorList>
            <consortium name="PulseNet: The National Subtyping Network for Foodborne Disease Surveillance"/>
            <person name="Tarr C.L."/>
            <person name="Trees E."/>
            <person name="Katz L.S."/>
            <person name="Carleton-Romer H.A."/>
            <person name="Stroika S."/>
            <person name="Kucerova Z."/>
            <person name="Roache K.F."/>
            <person name="Sabol A.L."/>
            <person name="Besser J."/>
            <person name="Gerner-Smidt P."/>
        </authorList>
    </citation>
    <scope>NUCLEOTIDE SEQUENCE</scope>
    <source>
        <strain evidence="1">PNUSAS103169</strain>
    </source>
</reference>
<gene>
    <name evidence="1" type="ORF">F7467_16710</name>
</gene>
<proteinExistence type="predicted"/>